<gene>
    <name evidence="1" type="ordered locus">B488_03890</name>
</gene>
<dbReference type="EMBL" id="CP003789">
    <property type="protein sequence ID" value="AGA64381.1"/>
    <property type="molecule type" value="Genomic_DNA"/>
</dbReference>
<name>L0EVF6_LIBCB</name>
<proteinExistence type="predicted"/>
<dbReference type="KEGG" id="lcc:B488_03890"/>
<sequence>MLIEYHFFINSYYIYAPFRKNGSKIPSSAYPKSINAILVRKIPTIN</sequence>
<organism evidence="1 2">
    <name type="scientific">Liberibacter crescens (strain BT-1)</name>
    <dbReference type="NCBI Taxonomy" id="1215343"/>
    <lineage>
        <taxon>Bacteria</taxon>
        <taxon>Pseudomonadati</taxon>
        <taxon>Pseudomonadota</taxon>
        <taxon>Alphaproteobacteria</taxon>
        <taxon>Hyphomicrobiales</taxon>
        <taxon>Rhizobiaceae</taxon>
        <taxon>Liberibacter</taxon>
    </lineage>
</organism>
<evidence type="ECO:0000313" key="1">
    <source>
        <dbReference type="EMBL" id="AGA64381.1"/>
    </source>
</evidence>
<protein>
    <submittedName>
        <fullName evidence="1">Uncharacterized protein</fullName>
    </submittedName>
</protein>
<dbReference type="Proteomes" id="UP000010799">
    <property type="component" value="Chromosome"/>
</dbReference>
<evidence type="ECO:0000313" key="2">
    <source>
        <dbReference type="Proteomes" id="UP000010799"/>
    </source>
</evidence>
<keyword evidence="2" id="KW-1185">Reference proteome</keyword>
<dbReference type="AlphaFoldDB" id="L0EVF6"/>
<dbReference type="HOGENOM" id="CLU_3185410_0_0_5"/>
<reference evidence="1 2" key="1">
    <citation type="journal article" date="2012" name="Stand. Genomic Sci.">
        <title>Complete genome sequence of Liberibacter crescens BT-1.</title>
        <authorList>
            <person name="Leonard M.T."/>
            <person name="Fagen J.R."/>
            <person name="Davis-Richardson A.G."/>
            <person name="Davis M.J."/>
            <person name="Triplett E.W."/>
        </authorList>
    </citation>
    <scope>NUCLEOTIDE SEQUENCE [LARGE SCALE GENOMIC DNA]</scope>
    <source>
        <strain evidence="1 2">BT-1</strain>
    </source>
</reference>
<dbReference type="PATRIC" id="fig|1215343.11.peg.399"/>
<accession>L0EVF6</accession>